<comment type="caution">
    <text evidence="2">The sequence shown here is derived from an EMBL/GenBank/DDBJ whole genome shotgun (WGS) entry which is preliminary data.</text>
</comment>
<sequence length="588" mass="67581">MITKLNIYSDYIAEVTMKTNQDQQIRVLRSDLEMFNQSLRLPENVAISRIKVKPLSFTQQIQNNPNDEFELITTEKTYRGQICQENDYLYISQDNVTTKIGLNQIGQLRNISAEQYEVFQIKQSSEIQFLTNLTESNLACQLQNQLELHFQFANQFGFPIDAVATFINRPYQKFNVISDFGFCTICTTENEALDLATEFIKRQFKTEFFTNLKLVRESQIIYVLINEANLGELQKQMQEMEFKVKLDPYELQRTCLIKIPVEKSQARVAMLVNNECSVFQCNLNKLGAILNPVWIGSRYHAGLADHYVVTDKVTDKVDTMKKVKTEITEQWSGSVNQQLYVDIKINQTVQTVTDAPTILLKLAKADETTDNLENCTVTKQSASQICLVHINGKSKFSCAFKQSYQLLDFSEAGQFIQKVADNKYEISINHDELLQPLLKLLLKHLQSLSTAQLSEFILSIDFDPKTTQITNKTIHTYLTQLNLFDSIQQYQQLLKSMKQIQSTIALTEDSIIKTKSDQTRLVEQIKGVGQNKFILKTSKVMDQFIKDLRECELKIQILNQREAALKGRAGLLQKQIDEAQETVKLIVQ</sequence>
<evidence type="ECO:0000313" key="3">
    <source>
        <dbReference type="EMBL" id="CAL5974166.1"/>
    </source>
</evidence>
<feature type="coiled-coil region" evidence="1">
    <location>
        <begin position="541"/>
        <end position="568"/>
    </location>
</feature>
<dbReference type="Proteomes" id="UP001642409">
    <property type="component" value="Unassembled WGS sequence"/>
</dbReference>
<reference evidence="2" key="1">
    <citation type="submission" date="2023-06" db="EMBL/GenBank/DDBJ databases">
        <authorList>
            <person name="Kurt Z."/>
        </authorList>
    </citation>
    <scope>NUCLEOTIDE SEQUENCE</scope>
</reference>
<name>A0AA86P0S7_9EUKA</name>
<gene>
    <name evidence="2" type="ORF">HINF_LOCUS18087</name>
    <name evidence="3" type="ORF">HINF_LOCUS2717</name>
</gene>
<protein>
    <submittedName>
        <fullName evidence="2">Uncharacterized protein</fullName>
    </submittedName>
</protein>
<keyword evidence="1" id="KW-0175">Coiled coil</keyword>
<evidence type="ECO:0000313" key="2">
    <source>
        <dbReference type="EMBL" id="CAI9930442.1"/>
    </source>
</evidence>
<dbReference type="EMBL" id="CAXDID020000005">
    <property type="protein sequence ID" value="CAL5974166.1"/>
    <property type="molecule type" value="Genomic_DNA"/>
</dbReference>
<dbReference type="AlphaFoldDB" id="A0AA86P0S7"/>
<keyword evidence="4" id="KW-1185">Reference proteome</keyword>
<reference evidence="3 4" key="2">
    <citation type="submission" date="2024-07" db="EMBL/GenBank/DDBJ databases">
        <authorList>
            <person name="Akdeniz Z."/>
        </authorList>
    </citation>
    <scope>NUCLEOTIDE SEQUENCE [LARGE SCALE GENOMIC DNA]</scope>
</reference>
<organism evidence="2">
    <name type="scientific">Hexamita inflata</name>
    <dbReference type="NCBI Taxonomy" id="28002"/>
    <lineage>
        <taxon>Eukaryota</taxon>
        <taxon>Metamonada</taxon>
        <taxon>Diplomonadida</taxon>
        <taxon>Hexamitidae</taxon>
        <taxon>Hexamitinae</taxon>
        <taxon>Hexamita</taxon>
    </lineage>
</organism>
<dbReference type="EMBL" id="CATOUU010000464">
    <property type="protein sequence ID" value="CAI9930442.1"/>
    <property type="molecule type" value="Genomic_DNA"/>
</dbReference>
<evidence type="ECO:0000313" key="4">
    <source>
        <dbReference type="Proteomes" id="UP001642409"/>
    </source>
</evidence>
<accession>A0AA86P0S7</accession>
<proteinExistence type="predicted"/>
<evidence type="ECO:0000256" key="1">
    <source>
        <dbReference type="SAM" id="Coils"/>
    </source>
</evidence>